<dbReference type="InterPro" id="IPR011009">
    <property type="entry name" value="Kinase-like_dom_sf"/>
</dbReference>
<keyword evidence="2" id="KW-0808">Transferase</keyword>
<dbReference type="PANTHER" id="PTHR21310:SF40">
    <property type="entry name" value="AMINOGLYCOSIDE PHOSPHOTRANSFERASE DOMAIN-CONTAINING PROTEIN-RELATED"/>
    <property type="match status" value="1"/>
</dbReference>
<evidence type="ECO:0000313" key="2">
    <source>
        <dbReference type="EMBL" id="PJG52341.1"/>
    </source>
</evidence>
<evidence type="ECO:0000313" key="3">
    <source>
        <dbReference type="Proteomes" id="UP000231194"/>
    </source>
</evidence>
<dbReference type="Proteomes" id="UP000231194">
    <property type="component" value="Unassembled WGS sequence"/>
</dbReference>
<dbReference type="InterPro" id="IPR002575">
    <property type="entry name" value="Aminoglycoside_PTrfase"/>
</dbReference>
<comment type="caution">
    <text evidence="2">The sequence shown here is derived from an EMBL/GenBank/DDBJ whole genome shotgun (WGS) entry which is preliminary data.</text>
</comment>
<dbReference type="AlphaFoldDB" id="A0A2M8R3D7"/>
<dbReference type="OrthoDB" id="574549at2"/>
<gene>
    <name evidence="2" type="ORF">CVM73_26680</name>
</gene>
<name>A0A2M8R3D7_9BRAD</name>
<organism evidence="2 3">
    <name type="scientific">Bradyrhizobium forestalis</name>
    <dbReference type="NCBI Taxonomy" id="1419263"/>
    <lineage>
        <taxon>Bacteria</taxon>
        <taxon>Pseudomonadati</taxon>
        <taxon>Pseudomonadota</taxon>
        <taxon>Alphaproteobacteria</taxon>
        <taxon>Hyphomicrobiales</taxon>
        <taxon>Nitrobacteraceae</taxon>
        <taxon>Bradyrhizobium</taxon>
    </lineage>
</organism>
<accession>A0A2M8R3D7</accession>
<dbReference type="InterPro" id="IPR051678">
    <property type="entry name" value="AGP_Transferase"/>
</dbReference>
<proteinExistence type="predicted"/>
<dbReference type="PANTHER" id="PTHR21310">
    <property type="entry name" value="AMINOGLYCOSIDE PHOSPHOTRANSFERASE-RELATED-RELATED"/>
    <property type="match status" value="1"/>
</dbReference>
<dbReference type="SUPFAM" id="SSF56112">
    <property type="entry name" value="Protein kinase-like (PK-like)"/>
    <property type="match status" value="1"/>
</dbReference>
<dbReference type="EMBL" id="PGVG01000026">
    <property type="protein sequence ID" value="PJG52341.1"/>
    <property type="molecule type" value="Genomic_DNA"/>
</dbReference>
<reference evidence="2 3" key="1">
    <citation type="submission" date="2017-11" db="EMBL/GenBank/DDBJ databases">
        <title>Bradyrhizobium forestalis sp. nov., an efficient nitrogen-fixing bacterium isolated from nodules of forest legume species in the Amazon.</title>
        <authorList>
            <person name="Costa E.M."/>
            <person name="Guimaraes A."/>
            <person name="Carvalho T.S."/>
            <person name="Rodrigues T.L."/>
            <person name="Ribeiro P.R.A."/>
            <person name="Lebbe L."/>
            <person name="Willems A."/>
            <person name="Moreira F.M.S."/>
        </authorList>
    </citation>
    <scope>NUCLEOTIDE SEQUENCE [LARGE SCALE GENOMIC DNA]</scope>
    <source>
        <strain evidence="2 3">INPA54B</strain>
    </source>
</reference>
<evidence type="ECO:0000259" key="1">
    <source>
        <dbReference type="Pfam" id="PF01636"/>
    </source>
</evidence>
<sequence>MGRYPPRSVCGMSEPDISVQDAVSIGSRLSGARVAAAQPARSGGNNRVFRLEMAEGPPLALKHYPSDGRDRLGQEYDALSFLLRHGITSTPRPIAKDPAAFCALYQWFDGDAAVLHPRHDDADQLADFLIELQRLRNAEGAQTLRNASASIFSPEEAIAQYEQRLDGLRRATGDHPDLHAFMDDSLAPSTAIAIRQLRRCYAELGLDPAADLAPAHRALSPSDFGLHNALRADDGSLRFIDFEYFGWDDPVKLVSDTAIHPGSDLPEASAKRLVERLSRTFEAGDDAFAIRRDVLYPVFGAIWCLIVLNAYLPESRSRRALAAQGGDLSVRLAGQLDKARRLHQTICQRDPDLTPR</sequence>
<feature type="domain" description="Aminoglycoside phosphotransferase" evidence="1">
    <location>
        <begin position="38"/>
        <end position="251"/>
    </location>
</feature>
<dbReference type="Pfam" id="PF01636">
    <property type="entry name" value="APH"/>
    <property type="match status" value="1"/>
</dbReference>
<protein>
    <submittedName>
        <fullName evidence="2">Aminoglycoside phosphotransferase</fullName>
    </submittedName>
</protein>
<dbReference type="GO" id="GO:0016740">
    <property type="term" value="F:transferase activity"/>
    <property type="evidence" value="ECO:0007669"/>
    <property type="project" value="UniProtKB-KW"/>
</dbReference>
<keyword evidence="3" id="KW-1185">Reference proteome</keyword>